<keyword evidence="4" id="KW-0238">DNA-binding</keyword>
<protein>
    <recommendedName>
        <fullName evidence="1">Lactose phosphotransferase system repressor</fullName>
    </recommendedName>
</protein>
<dbReference type="InterPro" id="IPR036390">
    <property type="entry name" value="WH_DNA-bd_sf"/>
</dbReference>
<organism evidence="8 9">
    <name type="scientific">Anaerostipes hadrus</name>
    <dbReference type="NCBI Taxonomy" id="649756"/>
    <lineage>
        <taxon>Bacteria</taxon>
        <taxon>Bacillati</taxon>
        <taxon>Bacillota</taxon>
        <taxon>Clostridia</taxon>
        <taxon>Lachnospirales</taxon>
        <taxon>Lachnospiraceae</taxon>
        <taxon>Anaerostipes</taxon>
    </lineage>
</organism>
<evidence type="ECO:0000256" key="3">
    <source>
        <dbReference type="ARBA" id="ARBA00023015"/>
    </source>
</evidence>
<dbReference type="Pfam" id="PF00455">
    <property type="entry name" value="DeoRC"/>
    <property type="match status" value="1"/>
</dbReference>
<evidence type="ECO:0000256" key="6">
    <source>
        <dbReference type="ARBA" id="ARBA00024937"/>
    </source>
</evidence>
<comment type="function">
    <text evidence="6">Repressor of the lactose catabolism operon. Galactose-6-phosphate is the inducer.</text>
</comment>
<dbReference type="InterPro" id="IPR037171">
    <property type="entry name" value="NagB/RpiA_transferase-like"/>
</dbReference>
<dbReference type="RefSeq" id="WP_172675670.1">
    <property type="nucleotide sequence ID" value="NZ_CZAU01000003.1"/>
</dbReference>
<name>A0A174K7P8_ANAHA</name>
<accession>A0A174K7P8</accession>
<evidence type="ECO:0000313" key="9">
    <source>
        <dbReference type="Proteomes" id="UP000095564"/>
    </source>
</evidence>
<dbReference type="GO" id="GO:0003677">
    <property type="term" value="F:DNA binding"/>
    <property type="evidence" value="ECO:0007669"/>
    <property type="project" value="UniProtKB-KW"/>
</dbReference>
<evidence type="ECO:0000256" key="4">
    <source>
        <dbReference type="ARBA" id="ARBA00023125"/>
    </source>
</evidence>
<dbReference type="SUPFAM" id="SSF46785">
    <property type="entry name" value="Winged helix' DNA-binding domain"/>
    <property type="match status" value="1"/>
</dbReference>
<dbReference type="PANTHER" id="PTHR30363:SF4">
    <property type="entry name" value="GLYCEROL-3-PHOSPHATE REGULON REPRESSOR"/>
    <property type="match status" value="1"/>
</dbReference>
<dbReference type="AlphaFoldDB" id="A0A174K7P8"/>
<dbReference type="InterPro" id="IPR014036">
    <property type="entry name" value="DeoR-like_C"/>
</dbReference>
<dbReference type="InterPro" id="IPR050313">
    <property type="entry name" value="Carb_Metab_HTH_regulators"/>
</dbReference>
<dbReference type="Gene3D" id="1.10.10.10">
    <property type="entry name" value="Winged helix-like DNA-binding domain superfamily/Winged helix DNA-binding domain"/>
    <property type="match status" value="1"/>
</dbReference>
<evidence type="ECO:0000259" key="7">
    <source>
        <dbReference type="PROSITE" id="PS51000"/>
    </source>
</evidence>
<gene>
    <name evidence="8" type="primary">glcR_1</name>
    <name evidence="8" type="ORF">ERS852520_00481</name>
</gene>
<dbReference type="SMART" id="SM01134">
    <property type="entry name" value="DeoRC"/>
    <property type="match status" value="1"/>
</dbReference>
<keyword evidence="2" id="KW-0678">Repressor</keyword>
<evidence type="ECO:0000256" key="5">
    <source>
        <dbReference type="ARBA" id="ARBA00023163"/>
    </source>
</evidence>
<dbReference type="EMBL" id="CZAU01000003">
    <property type="protein sequence ID" value="CUP05310.1"/>
    <property type="molecule type" value="Genomic_DNA"/>
</dbReference>
<reference evidence="8 9" key="1">
    <citation type="submission" date="2015-09" db="EMBL/GenBank/DDBJ databases">
        <authorList>
            <consortium name="Pathogen Informatics"/>
        </authorList>
    </citation>
    <scope>NUCLEOTIDE SEQUENCE [LARGE SCALE GENOMIC DNA]</scope>
    <source>
        <strain evidence="8 9">2789STDY5834908</strain>
    </source>
</reference>
<evidence type="ECO:0000256" key="2">
    <source>
        <dbReference type="ARBA" id="ARBA00022491"/>
    </source>
</evidence>
<dbReference type="Proteomes" id="UP000095564">
    <property type="component" value="Unassembled WGS sequence"/>
</dbReference>
<dbReference type="SMART" id="SM00420">
    <property type="entry name" value="HTH_DEOR"/>
    <property type="match status" value="1"/>
</dbReference>
<dbReference type="PANTHER" id="PTHR30363">
    <property type="entry name" value="HTH-TYPE TRANSCRIPTIONAL REGULATOR SRLR-RELATED"/>
    <property type="match status" value="1"/>
</dbReference>
<proteinExistence type="predicted"/>
<dbReference type="PROSITE" id="PS00894">
    <property type="entry name" value="HTH_DEOR_1"/>
    <property type="match status" value="1"/>
</dbReference>
<dbReference type="InterPro" id="IPR001034">
    <property type="entry name" value="DeoR_HTH"/>
</dbReference>
<keyword evidence="3" id="KW-0805">Transcription regulation</keyword>
<feature type="domain" description="HTH deoR-type" evidence="7">
    <location>
        <begin position="19"/>
        <end position="74"/>
    </location>
</feature>
<evidence type="ECO:0000313" key="8">
    <source>
        <dbReference type="EMBL" id="CUP05310.1"/>
    </source>
</evidence>
<keyword evidence="5" id="KW-0804">Transcription</keyword>
<dbReference type="PRINTS" id="PR00037">
    <property type="entry name" value="HTHLACR"/>
</dbReference>
<dbReference type="Pfam" id="PF08220">
    <property type="entry name" value="HTH_DeoR"/>
    <property type="match status" value="1"/>
</dbReference>
<dbReference type="InterPro" id="IPR036388">
    <property type="entry name" value="WH-like_DNA-bd_sf"/>
</dbReference>
<dbReference type="Gene3D" id="3.40.50.1360">
    <property type="match status" value="1"/>
</dbReference>
<dbReference type="PROSITE" id="PS51000">
    <property type="entry name" value="HTH_DEOR_2"/>
    <property type="match status" value="1"/>
</dbReference>
<dbReference type="SUPFAM" id="SSF100950">
    <property type="entry name" value="NagB/RpiA/CoA transferase-like"/>
    <property type="match status" value="1"/>
</dbReference>
<dbReference type="InterPro" id="IPR018356">
    <property type="entry name" value="Tscrpt_reg_HTH_DeoR_CS"/>
</dbReference>
<dbReference type="GO" id="GO:0003700">
    <property type="term" value="F:DNA-binding transcription factor activity"/>
    <property type="evidence" value="ECO:0007669"/>
    <property type="project" value="InterPro"/>
</dbReference>
<evidence type="ECO:0000256" key="1">
    <source>
        <dbReference type="ARBA" id="ARBA00021390"/>
    </source>
</evidence>
<sequence length="249" mass="27602">MVDQEGKLEKAGEAVKLLKSERQDKILDILLVEKKIIASEMSVRLGVSEDTIRRDIKELDQKGLLKKVHSGAVRNGPAKTGFCQRMGIDMDEKIRIAKKGTALIEPDSVVMIDDGTTNYQLVKQLDKRIACTIITNSIPIVSLLEDYPNVKVITLGGNLFKPSMSNLGYETIKQLDSLHPDLYFMGIYSISNEVGITHSAIDECQLKQKMLSVSFQTAALVTKEKMGSVSNYVVCKTSDITYLITDADE</sequence>